<gene>
    <name evidence="2" type="ORF">SAMN04488696_2779</name>
</gene>
<evidence type="ECO:0000313" key="3">
    <source>
        <dbReference type="Proteomes" id="UP000198535"/>
    </source>
</evidence>
<dbReference type="EMBL" id="FOUJ01000007">
    <property type="protein sequence ID" value="SFM89888.1"/>
    <property type="molecule type" value="Genomic_DNA"/>
</dbReference>
<reference evidence="3" key="1">
    <citation type="submission" date="2016-10" db="EMBL/GenBank/DDBJ databases">
        <authorList>
            <person name="Varghese N."/>
            <person name="Submissions S."/>
        </authorList>
    </citation>
    <scope>NUCLEOTIDE SEQUENCE [LARGE SCALE GENOMIC DNA]</scope>
    <source>
        <strain evidence="3">Mob M</strain>
    </source>
</reference>
<evidence type="ECO:0000313" key="2">
    <source>
        <dbReference type="EMBL" id="SFM89888.1"/>
    </source>
</evidence>
<dbReference type="STRING" id="487685.SAMN04488696_2779"/>
<proteinExistence type="predicted"/>
<name>A0A1I4ULS1_9EURY</name>
<dbReference type="OrthoDB" id="126302at2157"/>
<protein>
    <submittedName>
        <fullName evidence="2">Uncharacterized protein</fullName>
    </submittedName>
</protein>
<dbReference type="AlphaFoldDB" id="A0A1I4ULS1"/>
<sequence length="101" mass="11681">MKKPFLKTELKRVIIEPEEGLDEISLVPGMNPEYIKNAVVTVSEDGYAFVSWLQPIKDWKYHLAGFAWGCLFWFIVILISIVFWIVCGDIATIYLQEWGVI</sequence>
<keyword evidence="1" id="KW-0812">Transmembrane</keyword>
<keyword evidence="1" id="KW-1133">Transmembrane helix</keyword>
<keyword evidence="1" id="KW-0472">Membrane</keyword>
<accession>A0A1I4ULS1</accession>
<keyword evidence="3" id="KW-1185">Reference proteome</keyword>
<feature type="transmembrane region" description="Helical" evidence="1">
    <location>
        <begin position="63"/>
        <end position="86"/>
    </location>
</feature>
<evidence type="ECO:0000256" key="1">
    <source>
        <dbReference type="SAM" id="Phobius"/>
    </source>
</evidence>
<organism evidence="2 3">
    <name type="scientific">Methanolobus profundi</name>
    <dbReference type="NCBI Taxonomy" id="487685"/>
    <lineage>
        <taxon>Archaea</taxon>
        <taxon>Methanobacteriati</taxon>
        <taxon>Methanobacteriota</taxon>
        <taxon>Stenosarchaea group</taxon>
        <taxon>Methanomicrobia</taxon>
        <taxon>Methanosarcinales</taxon>
        <taxon>Methanosarcinaceae</taxon>
        <taxon>Methanolobus</taxon>
    </lineage>
</organism>
<dbReference type="RefSeq" id="WP_091937962.1">
    <property type="nucleotide sequence ID" value="NZ_FOUJ01000007.1"/>
</dbReference>
<dbReference type="Proteomes" id="UP000198535">
    <property type="component" value="Unassembled WGS sequence"/>
</dbReference>